<reference evidence="2 3" key="1">
    <citation type="journal article" date="2008" name="PLoS ONE">
        <title>Genome sequence of the saprophyte Leptospira biflexa provides insights into the evolution of Leptospira and the pathogenesis of leptospirosis.</title>
        <authorList>
            <person name="Picardeau M."/>
            <person name="Bulach D.M."/>
            <person name="Bouchier C."/>
            <person name="Zuerner R.L."/>
            <person name="Zidane N."/>
            <person name="Wilson P.J."/>
            <person name="Creno S."/>
            <person name="Kuczek E.S."/>
            <person name="Bommezzadri S."/>
            <person name="Davis J.C."/>
            <person name="McGrath A."/>
            <person name="Johnson M.J."/>
            <person name="Boursaux-Eude C."/>
            <person name="Seemann T."/>
            <person name="Rouy Z."/>
            <person name="Coppel R.L."/>
            <person name="Rood J.I."/>
            <person name="Lajus A."/>
            <person name="Davies J.K."/>
            <person name="Medigue C."/>
            <person name="Adler B."/>
        </authorList>
    </citation>
    <scope>NUCLEOTIDE SEQUENCE [LARGE SCALE GENOMIC DNA]</scope>
    <source>
        <strain evidence="3">Patoc 1 / ATCC 23582 / Paris</strain>
        <plasmid evidence="3">Plasmid p74</plasmid>
    </source>
</reference>
<dbReference type="PANTHER" id="PTHR30535">
    <property type="entry name" value="VITAMIN B12-BINDING PROTEIN"/>
    <property type="match status" value="1"/>
</dbReference>
<evidence type="ECO:0000313" key="2">
    <source>
        <dbReference type="EMBL" id="ABZ99829.1"/>
    </source>
</evidence>
<keyword evidence="3" id="KW-1185">Reference proteome</keyword>
<feature type="domain" description="Fe/B12 periplasmic-binding" evidence="1">
    <location>
        <begin position="73"/>
        <end position="324"/>
    </location>
</feature>
<dbReference type="Gene3D" id="3.40.50.1980">
    <property type="entry name" value="Nitrogenase molybdenum iron protein domain"/>
    <property type="match status" value="2"/>
</dbReference>
<geneLocation type="plasmid" evidence="2 3">
    <name>p74</name>
</geneLocation>
<evidence type="ECO:0000313" key="3">
    <source>
        <dbReference type="Proteomes" id="UP000001847"/>
    </source>
</evidence>
<sequence>MILSLNKETCPIASIYILSLILINLDKESTHSQSWPMIQSQNQRTKISKSRLYLIPFLFVWLVTPLMPETKERIVSLHGTITEIVYALKANPSLVAIDSTSRYPKESTALPVVGYQRTLTTEGILSFKPNIVIGLETAGPIQTLQNLRETGVQVTLFPDEFKLETPIDRVLAVGNLLGKKKEAESLVNQIRTQTQALQLKKTNVKVMFLYSRNPSSVFISGSGTAAHAMITLSGAKNAITEFSEYKPLTSEALVKANPDIILMPESSAEGFGGTKAIWSINGIELTRAGKEKNIILVDDLLLLGFGPRLPQALKTLNEKWKQFE</sequence>
<organism evidence="2 3">
    <name type="scientific">Leptospira biflexa serovar Patoc (strain Patoc 1 / ATCC 23582 / Paris)</name>
    <dbReference type="NCBI Taxonomy" id="456481"/>
    <lineage>
        <taxon>Bacteria</taxon>
        <taxon>Pseudomonadati</taxon>
        <taxon>Spirochaetota</taxon>
        <taxon>Spirochaetia</taxon>
        <taxon>Leptospirales</taxon>
        <taxon>Leptospiraceae</taxon>
        <taxon>Leptospira</taxon>
    </lineage>
</organism>
<dbReference type="Proteomes" id="UP000001847">
    <property type="component" value="Plasmid p74"/>
</dbReference>
<dbReference type="InterPro" id="IPR002491">
    <property type="entry name" value="ABC_transptr_periplasmic_BD"/>
</dbReference>
<protein>
    <submittedName>
        <fullName evidence="2">ABC-type Fe3+-hydroxamate transport system, periplasmic component</fullName>
    </submittedName>
</protein>
<dbReference type="PROSITE" id="PS50983">
    <property type="entry name" value="FE_B12_PBP"/>
    <property type="match status" value="1"/>
</dbReference>
<dbReference type="InterPro" id="IPR050902">
    <property type="entry name" value="ABC_Transporter_SBP"/>
</dbReference>
<name>B0SUE5_LEPBP</name>
<accession>B0SUE5</accession>
<dbReference type="KEGG" id="lbi:LEPBI_p0015"/>
<dbReference type="Pfam" id="PF01497">
    <property type="entry name" value="Peripla_BP_2"/>
    <property type="match status" value="1"/>
</dbReference>
<dbReference type="PANTHER" id="PTHR30535:SF4">
    <property type="entry name" value="HEMIN-BINDING PERIPLASMIC PROTEIN HMUT"/>
    <property type="match status" value="1"/>
</dbReference>
<dbReference type="AlphaFoldDB" id="B0SUE5"/>
<dbReference type="OrthoDB" id="9816357at2"/>
<dbReference type="SUPFAM" id="SSF53807">
    <property type="entry name" value="Helical backbone' metal receptor"/>
    <property type="match status" value="1"/>
</dbReference>
<gene>
    <name evidence="2" type="primary">hemT</name>
    <name evidence="2" type="ordered locus">LEPBI_p0015</name>
</gene>
<dbReference type="HOGENOM" id="CLU_038034_6_0_12"/>
<keyword evidence="2" id="KW-0614">Plasmid</keyword>
<dbReference type="EMBL" id="CP000788">
    <property type="protein sequence ID" value="ABZ99829.1"/>
    <property type="molecule type" value="Genomic_DNA"/>
</dbReference>
<dbReference type="RefSeq" id="WP_012476766.1">
    <property type="nucleotide sequence ID" value="NC_010844.1"/>
</dbReference>
<evidence type="ECO:0000259" key="1">
    <source>
        <dbReference type="PROSITE" id="PS50983"/>
    </source>
</evidence>
<proteinExistence type="predicted"/>